<organism evidence="1 2">
    <name type="scientific">Pseudoalteromonas rubra</name>
    <dbReference type="NCBI Taxonomy" id="43658"/>
    <lineage>
        <taxon>Bacteria</taxon>
        <taxon>Pseudomonadati</taxon>
        <taxon>Pseudomonadota</taxon>
        <taxon>Gammaproteobacteria</taxon>
        <taxon>Alteromonadales</taxon>
        <taxon>Pseudoalteromonadaceae</taxon>
        <taxon>Pseudoalteromonas</taxon>
    </lineage>
</organism>
<dbReference type="AlphaFoldDB" id="A0A0L0ES80"/>
<accession>A0A0L0ES80</accession>
<dbReference type="EMBL" id="LFZX01000121">
    <property type="protein sequence ID" value="KNC66748.1"/>
    <property type="molecule type" value="Genomic_DNA"/>
</dbReference>
<evidence type="ECO:0000313" key="2">
    <source>
        <dbReference type="Proteomes" id="UP000036850"/>
    </source>
</evidence>
<evidence type="ECO:0000313" key="1">
    <source>
        <dbReference type="EMBL" id="KNC66748.1"/>
    </source>
</evidence>
<comment type="caution">
    <text evidence="1">The sequence shown here is derived from an EMBL/GenBank/DDBJ whole genome shotgun (WGS) entry which is preliminary data.</text>
</comment>
<reference evidence="2" key="1">
    <citation type="submission" date="2015-07" db="EMBL/GenBank/DDBJ databases">
        <title>Draft genome sequence of a Pseudoalteromonas rubra strain, OCN096, isolated from Kaneohe Bay, Oahu, Hawaii.</title>
        <authorList>
            <person name="Beurmann S."/>
            <person name="Ushijima B."/>
            <person name="Belcaid M."/>
            <person name="Callahan S.M."/>
            <person name="Aeby G.S."/>
        </authorList>
    </citation>
    <scope>NUCLEOTIDE SEQUENCE [LARGE SCALE GENOMIC DNA]</scope>
    <source>
        <strain evidence="2">OCN096</strain>
    </source>
</reference>
<dbReference type="Proteomes" id="UP000036850">
    <property type="component" value="Unassembled WGS sequence"/>
</dbReference>
<sequence length="72" mass="8007">MIAASFEQCLVGTIGARAEFYKPWKTIVTASEPNRCEKALAKELEVSKLSAQQRLVAGMLMPDALLDIIRHF</sequence>
<protein>
    <submittedName>
        <fullName evidence="1">Uncharacterized protein</fullName>
    </submittedName>
</protein>
<feature type="non-terminal residue" evidence="1">
    <location>
        <position position="72"/>
    </location>
</feature>
<proteinExistence type="predicted"/>
<gene>
    <name evidence="1" type="ORF">AC626_15000</name>
</gene>
<name>A0A0L0ES80_9GAMM</name>